<dbReference type="SUPFAM" id="SSF160191">
    <property type="entry name" value="YcgL-like"/>
    <property type="match status" value="1"/>
</dbReference>
<organism evidence="3 4">
    <name type="scientific">Photobacterium pectinilyticum</name>
    <dbReference type="NCBI Taxonomy" id="2906793"/>
    <lineage>
        <taxon>Bacteria</taxon>
        <taxon>Pseudomonadati</taxon>
        <taxon>Pseudomonadota</taxon>
        <taxon>Gammaproteobacteria</taxon>
        <taxon>Vibrionales</taxon>
        <taxon>Vibrionaceae</taxon>
        <taxon>Photobacterium</taxon>
    </lineage>
</organism>
<accession>A0ABT1MVL9</accession>
<dbReference type="EMBL" id="JANEYT010000001">
    <property type="protein sequence ID" value="MCQ1056538.1"/>
    <property type="molecule type" value="Genomic_DNA"/>
</dbReference>
<dbReference type="RefSeq" id="WP_255040237.1">
    <property type="nucleotide sequence ID" value="NZ_JANEYT010000001.1"/>
</dbReference>
<dbReference type="PANTHER" id="PTHR38109">
    <property type="entry name" value="PROTEIN YCGL"/>
    <property type="match status" value="1"/>
</dbReference>
<proteinExistence type="inferred from homology"/>
<comment type="caution">
    <text evidence="3">The sequence shown here is derived from an EMBL/GenBank/DDBJ whole genome shotgun (WGS) entry which is preliminary data.</text>
</comment>
<dbReference type="Pfam" id="PF05166">
    <property type="entry name" value="YcgL"/>
    <property type="match status" value="1"/>
</dbReference>
<dbReference type="HAMAP" id="MF_01866">
    <property type="entry name" value="UPF0745"/>
    <property type="match status" value="1"/>
</dbReference>
<dbReference type="Proteomes" id="UP001524460">
    <property type="component" value="Unassembled WGS sequence"/>
</dbReference>
<evidence type="ECO:0000313" key="4">
    <source>
        <dbReference type="Proteomes" id="UP001524460"/>
    </source>
</evidence>
<protein>
    <recommendedName>
        <fullName evidence="1">YcgL domain-containing protein NHN17_00470</fullName>
    </recommendedName>
</protein>
<dbReference type="InterPro" id="IPR027354">
    <property type="entry name" value="YcgL_dom"/>
</dbReference>
<sequence>MLCSIYKSPKKDNTYLYINNKDDFSPVPDALLKTFGTPQFVMVIKLDERHKLAQADIEKVKVELKGNGYYLQVPPPVPNLLEQYKADKAASSKG</sequence>
<dbReference type="Gene3D" id="3.10.510.20">
    <property type="entry name" value="YcgL domain"/>
    <property type="match status" value="1"/>
</dbReference>
<evidence type="ECO:0000313" key="3">
    <source>
        <dbReference type="EMBL" id="MCQ1056538.1"/>
    </source>
</evidence>
<evidence type="ECO:0000256" key="1">
    <source>
        <dbReference type="HAMAP-Rule" id="MF_01866"/>
    </source>
</evidence>
<dbReference type="PROSITE" id="PS51648">
    <property type="entry name" value="YCGL"/>
    <property type="match status" value="1"/>
</dbReference>
<gene>
    <name evidence="3" type="ORF">NHN17_00470</name>
</gene>
<keyword evidence="4" id="KW-1185">Reference proteome</keyword>
<feature type="domain" description="YcgL" evidence="2">
    <location>
        <begin position="1"/>
        <end position="85"/>
    </location>
</feature>
<dbReference type="PANTHER" id="PTHR38109:SF1">
    <property type="entry name" value="PROTEIN YCGL"/>
    <property type="match status" value="1"/>
</dbReference>
<name>A0ABT1MVL9_9GAMM</name>
<dbReference type="InterPro" id="IPR038068">
    <property type="entry name" value="YcgL-like_sf"/>
</dbReference>
<reference evidence="3 4" key="1">
    <citation type="submission" date="2022-07" db="EMBL/GenBank/DDBJ databases">
        <title>Photobacterium pectinilyticum sp. nov., a marine bacterium isolated from surface seawater of Qingdao offshore.</title>
        <authorList>
            <person name="Wang X."/>
        </authorList>
    </citation>
    <scope>NUCLEOTIDE SEQUENCE [LARGE SCALE GENOMIC DNA]</scope>
    <source>
        <strain evidence="3 4">ZSDE20</strain>
    </source>
</reference>
<evidence type="ECO:0000259" key="2">
    <source>
        <dbReference type="PROSITE" id="PS51648"/>
    </source>
</evidence>